<reference evidence="6" key="1">
    <citation type="submission" date="2016-12" db="EMBL/GenBank/DDBJ databases">
        <title>Comparative genomics of four Isosphaeraceae planctomycetes: a common pool of plasmids and glycoside hydrolase genes.</title>
        <authorList>
            <person name="Ivanova A."/>
        </authorList>
    </citation>
    <scope>NUCLEOTIDE SEQUENCE [LARGE SCALE GENOMIC DNA]</scope>
    <source>
        <strain evidence="6">PX4</strain>
    </source>
</reference>
<name>A0A1U7CY18_9BACT</name>
<protein>
    <submittedName>
        <fullName evidence="5">Putative hydrolase YxeP</fullName>
        <ecNumber evidence="5">3.-.-.-</ecNumber>
    </submittedName>
</protein>
<dbReference type="InterPro" id="IPR011650">
    <property type="entry name" value="Peptidase_M20_dimer"/>
</dbReference>
<dbReference type="PIRSF" id="PIRSF005962">
    <property type="entry name" value="Pept_M20D_amidohydro"/>
    <property type="match status" value="1"/>
</dbReference>
<dbReference type="Pfam" id="PF07687">
    <property type="entry name" value="M20_dimer"/>
    <property type="match status" value="1"/>
</dbReference>
<dbReference type="SUPFAM" id="SSF53187">
    <property type="entry name" value="Zn-dependent exopeptidases"/>
    <property type="match status" value="1"/>
</dbReference>
<feature type="binding site" evidence="2">
    <location>
        <position position="200"/>
    </location>
    <ligand>
        <name>Mn(2+)</name>
        <dbReference type="ChEBI" id="CHEBI:29035"/>
        <label>2</label>
    </ligand>
</feature>
<dbReference type="Proteomes" id="UP000186309">
    <property type="component" value="Chromosome"/>
</dbReference>
<evidence type="ECO:0000313" key="5">
    <source>
        <dbReference type="EMBL" id="APW63842.1"/>
    </source>
</evidence>
<dbReference type="PROSITE" id="PS51257">
    <property type="entry name" value="PROKAR_LIPOPROTEIN"/>
    <property type="match status" value="1"/>
</dbReference>
<sequence length="442" mass="47332">MSRWLLTLLIAATACGRSRAADPPAPALSPIETWISERQEQLQRLYTDLHAHPELSFQEVETSRRIADELRKAGAKVTTGVGKLGVVGVIENGPGPVVLVRSDMDALPVTERTGLPYASQAKATDPLGRVVGVMHACGHDVHMTCLVGTANWLAEHKGDWSGTVVLIAQPAEETIGGARKMLDDGLYQRFPKPDFALALHCKADSPVGDVLYRPGPMLASSTSLNVTIRGKGGHGAMPHRTVDPIVLAALAILDFQTIVSREIEPIQPAVVTVGSIHGGEKHNIISDEVKLQLTLRSYSETVRLQLIEGIERRAKALAVAHKAPPPSVEVQEHTPATINRPELVARVTPFLKKALGDGHVQLVDPVMGAEDFALYAEGDVPIMMFWIGTVPPQRIEEAISKGVDLPGLHSSLYHPEPAGSIATGVRAMTAAVSGLLPPKPKP</sequence>
<dbReference type="EC" id="3.-.-.-" evidence="5"/>
<dbReference type="Gene3D" id="3.30.70.360">
    <property type="match status" value="1"/>
</dbReference>
<feature type="binding site" evidence="2">
    <location>
        <position position="139"/>
    </location>
    <ligand>
        <name>Mn(2+)</name>
        <dbReference type="ChEBI" id="CHEBI:29035"/>
        <label>2</label>
    </ligand>
</feature>
<dbReference type="PANTHER" id="PTHR11014:SF63">
    <property type="entry name" value="METALLOPEPTIDASE, PUTATIVE (AFU_ORTHOLOGUE AFUA_6G09600)-RELATED"/>
    <property type="match status" value="1"/>
</dbReference>
<feature type="binding site" evidence="2">
    <location>
        <position position="137"/>
    </location>
    <ligand>
        <name>Mn(2+)</name>
        <dbReference type="ChEBI" id="CHEBI:29035"/>
        <label>2</label>
    </ligand>
</feature>
<feature type="signal peptide" evidence="3">
    <location>
        <begin position="1"/>
        <end position="20"/>
    </location>
</feature>
<organism evidence="5 6">
    <name type="scientific">Paludisphaera borealis</name>
    <dbReference type="NCBI Taxonomy" id="1387353"/>
    <lineage>
        <taxon>Bacteria</taxon>
        <taxon>Pseudomonadati</taxon>
        <taxon>Planctomycetota</taxon>
        <taxon>Planctomycetia</taxon>
        <taxon>Isosphaerales</taxon>
        <taxon>Isosphaeraceae</taxon>
        <taxon>Paludisphaera</taxon>
    </lineage>
</organism>
<comment type="cofactor">
    <cofactor evidence="2">
        <name>Mn(2+)</name>
        <dbReference type="ChEBI" id="CHEBI:29035"/>
    </cofactor>
    <text evidence="2">The Mn(2+) ion enhances activity.</text>
</comment>
<dbReference type="GO" id="GO:0046872">
    <property type="term" value="F:metal ion binding"/>
    <property type="evidence" value="ECO:0007669"/>
    <property type="project" value="UniProtKB-KW"/>
</dbReference>
<keyword evidence="3" id="KW-0732">Signal</keyword>
<gene>
    <name evidence="5" type="primary">yxeP_2</name>
    <name evidence="5" type="ORF">BSF38_05421</name>
</gene>
<dbReference type="GO" id="GO:0019877">
    <property type="term" value="P:diaminopimelate biosynthetic process"/>
    <property type="evidence" value="ECO:0007669"/>
    <property type="project" value="UniProtKB-ARBA"/>
</dbReference>
<evidence type="ECO:0000256" key="2">
    <source>
        <dbReference type="PIRSR" id="PIRSR005962-1"/>
    </source>
</evidence>
<feature type="domain" description="Peptidase M20 dimerisation" evidence="4">
    <location>
        <begin position="221"/>
        <end position="319"/>
    </location>
</feature>
<evidence type="ECO:0000256" key="1">
    <source>
        <dbReference type="ARBA" id="ARBA00022801"/>
    </source>
</evidence>
<keyword evidence="2" id="KW-0479">Metal-binding</keyword>
<evidence type="ECO:0000259" key="4">
    <source>
        <dbReference type="Pfam" id="PF07687"/>
    </source>
</evidence>
<dbReference type="InterPro" id="IPR017439">
    <property type="entry name" value="Amidohydrolase"/>
</dbReference>
<dbReference type="PANTHER" id="PTHR11014">
    <property type="entry name" value="PEPTIDASE M20 FAMILY MEMBER"/>
    <property type="match status" value="1"/>
</dbReference>
<feature type="chain" id="PRO_5012730535" evidence="3">
    <location>
        <begin position="21"/>
        <end position="442"/>
    </location>
</feature>
<dbReference type="AlphaFoldDB" id="A0A1U7CY18"/>
<dbReference type="GO" id="GO:0050118">
    <property type="term" value="F:N-acetyldiaminopimelate deacetylase activity"/>
    <property type="evidence" value="ECO:0007669"/>
    <property type="project" value="UniProtKB-ARBA"/>
</dbReference>
<feature type="binding site" evidence="2">
    <location>
        <position position="409"/>
    </location>
    <ligand>
        <name>Mn(2+)</name>
        <dbReference type="ChEBI" id="CHEBI:29035"/>
        <label>2</label>
    </ligand>
</feature>
<dbReference type="SUPFAM" id="SSF55031">
    <property type="entry name" value="Bacterial exopeptidase dimerisation domain"/>
    <property type="match status" value="1"/>
</dbReference>
<dbReference type="Gene3D" id="3.40.630.10">
    <property type="entry name" value="Zn peptidases"/>
    <property type="match status" value="1"/>
</dbReference>
<keyword evidence="2" id="KW-0464">Manganese</keyword>
<dbReference type="OrthoDB" id="9776731at2"/>
<dbReference type="InterPro" id="IPR036264">
    <property type="entry name" value="Bact_exopeptidase_dim_dom"/>
</dbReference>
<dbReference type="KEGG" id="pbor:BSF38_05421"/>
<dbReference type="NCBIfam" id="TIGR01891">
    <property type="entry name" value="amidohydrolases"/>
    <property type="match status" value="1"/>
</dbReference>
<dbReference type="EMBL" id="CP019082">
    <property type="protein sequence ID" value="APW63842.1"/>
    <property type="molecule type" value="Genomic_DNA"/>
</dbReference>
<accession>A0A1U7CY18</accession>
<keyword evidence="6" id="KW-1185">Reference proteome</keyword>
<dbReference type="RefSeq" id="WP_076350146.1">
    <property type="nucleotide sequence ID" value="NZ_CP019082.1"/>
</dbReference>
<feature type="binding site" evidence="2">
    <location>
        <position position="173"/>
    </location>
    <ligand>
        <name>Mn(2+)</name>
        <dbReference type="ChEBI" id="CHEBI:29035"/>
        <label>1</label>
    </ligand>
</feature>
<dbReference type="InterPro" id="IPR002933">
    <property type="entry name" value="Peptidase_M20"/>
</dbReference>
<evidence type="ECO:0000256" key="3">
    <source>
        <dbReference type="SAM" id="SignalP"/>
    </source>
</evidence>
<evidence type="ECO:0000313" key="6">
    <source>
        <dbReference type="Proteomes" id="UP000186309"/>
    </source>
</evidence>
<proteinExistence type="predicted"/>
<keyword evidence="1 5" id="KW-0378">Hydrolase</keyword>
<dbReference type="FunFam" id="3.30.70.360:FF:000001">
    <property type="entry name" value="N-acetyldiaminopimelate deacetylase"/>
    <property type="match status" value="1"/>
</dbReference>
<dbReference type="Pfam" id="PF01546">
    <property type="entry name" value="Peptidase_M20"/>
    <property type="match status" value="1"/>
</dbReference>